<dbReference type="InterPro" id="IPR004038">
    <property type="entry name" value="Ribosomal_eL8/eL30/eS12/Gad45"/>
</dbReference>
<organism evidence="2 3">
    <name type="scientific">Caldisalinibacter kiritimatiensis</name>
    <dbReference type="NCBI Taxonomy" id="1304284"/>
    <lineage>
        <taxon>Bacteria</taxon>
        <taxon>Bacillati</taxon>
        <taxon>Bacillota</taxon>
        <taxon>Tissierellia</taxon>
        <taxon>Tissierellales</taxon>
        <taxon>Thermohalobacteraceae</taxon>
        <taxon>Caldisalinibacter</taxon>
    </lineage>
</organism>
<evidence type="ECO:0000313" key="3">
    <source>
        <dbReference type="Proteomes" id="UP000013378"/>
    </source>
</evidence>
<proteinExistence type="predicted"/>
<sequence length="80" mass="8472">MIEELSSSKKVVGTKQTKRAIQSDEVKVVFVAKDADAQVVNDVIETCEQKGIELVYVDSKMGLGKACGIDVSAASAAVLK</sequence>
<dbReference type="EMBL" id="ARZA01000056">
    <property type="protein sequence ID" value="EOD01480.1"/>
    <property type="molecule type" value="Genomic_DNA"/>
</dbReference>
<dbReference type="SUPFAM" id="SSF55315">
    <property type="entry name" value="L30e-like"/>
    <property type="match status" value="1"/>
</dbReference>
<reference evidence="2 3" key="1">
    <citation type="journal article" date="2015" name="Geomicrobiol. J.">
        <title>Caldisalinibacter kiritimatiensis gen. nov., sp. nov., a moderately thermohalophilic thiosulfate-reducing bacterium from a hypersaline microbial mat.</title>
        <authorList>
            <person name="Ben Hania W."/>
            <person name="Joseph M."/>
            <person name="Fiebig A."/>
            <person name="Bunk B."/>
            <person name="Klenk H.-P."/>
            <person name="Fardeau M.-L."/>
            <person name="Spring S."/>
        </authorList>
    </citation>
    <scope>NUCLEOTIDE SEQUENCE [LARGE SCALE GENOMIC DNA]</scope>
    <source>
        <strain evidence="2 3">L21-TH-D2</strain>
    </source>
</reference>
<comment type="caution">
    <text evidence="2">The sequence shown here is derived from an EMBL/GenBank/DDBJ whole genome shotgun (WGS) entry which is preliminary data.</text>
</comment>
<dbReference type="PRINTS" id="PR00884">
    <property type="entry name" value="RIBOSOMALHS6"/>
</dbReference>
<gene>
    <name evidence="2" type="ORF">L21TH_0443</name>
</gene>
<keyword evidence="3" id="KW-1185">Reference proteome</keyword>
<accession>R1CGS5</accession>
<feature type="domain" description="Ribosomal protein eL8/eL30/eS12/Gadd45" evidence="1">
    <location>
        <begin position="8"/>
        <end position="78"/>
    </location>
</feature>
<dbReference type="Pfam" id="PF01248">
    <property type="entry name" value="Ribosomal_L7Ae"/>
    <property type="match status" value="1"/>
</dbReference>
<evidence type="ECO:0000259" key="1">
    <source>
        <dbReference type="Pfam" id="PF01248"/>
    </source>
</evidence>
<dbReference type="Proteomes" id="UP000013378">
    <property type="component" value="Unassembled WGS sequence"/>
</dbReference>
<dbReference type="OrthoDB" id="2353623at2"/>
<name>R1CGS5_9FIRM</name>
<protein>
    <submittedName>
        <fullName evidence="2">Firmicutes ribosomal L7Ae family protein</fullName>
    </submittedName>
</protein>
<dbReference type="Gene3D" id="3.30.1330.30">
    <property type="match status" value="1"/>
</dbReference>
<dbReference type="STRING" id="1304284.L21TH_0443"/>
<dbReference type="InterPro" id="IPR029064">
    <property type="entry name" value="Ribosomal_eL30-like_sf"/>
</dbReference>
<evidence type="ECO:0000313" key="2">
    <source>
        <dbReference type="EMBL" id="EOD01480.1"/>
    </source>
</evidence>
<dbReference type="RefSeq" id="WP_006308036.1">
    <property type="nucleotide sequence ID" value="NZ_ARZA01000056.1"/>
</dbReference>
<dbReference type="eggNOG" id="COG1358">
    <property type="taxonomic scope" value="Bacteria"/>
</dbReference>
<dbReference type="AlphaFoldDB" id="R1CGS5"/>